<evidence type="ECO:0000313" key="2">
    <source>
        <dbReference type="EMBL" id="KAH7303041.1"/>
    </source>
</evidence>
<proteinExistence type="predicted"/>
<feature type="region of interest" description="Disordered" evidence="1">
    <location>
        <begin position="1"/>
        <end position="21"/>
    </location>
</feature>
<organism evidence="2 3">
    <name type="scientific">Stachybotrys elegans</name>
    <dbReference type="NCBI Taxonomy" id="80388"/>
    <lineage>
        <taxon>Eukaryota</taxon>
        <taxon>Fungi</taxon>
        <taxon>Dikarya</taxon>
        <taxon>Ascomycota</taxon>
        <taxon>Pezizomycotina</taxon>
        <taxon>Sordariomycetes</taxon>
        <taxon>Hypocreomycetidae</taxon>
        <taxon>Hypocreales</taxon>
        <taxon>Stachybotryaceae</taxon>
        <taxon>Stachybotrys</taxon>
    </lineage>
</organism>
<dbReference type="AlphaFoldDB" id="A0A8K0WJ47"/>
<dbReference type="Proteomes" id="UP000813444">
    <property type="component" value="Unassembled WGS sequence"/>
</dbReference>
<dbReference type="OrthoDB" id="5164176at2759"/>
<keyword evidence="3" id="KW-1185">Reference proteome</keyword>
<evidence type="ECO:0000313" key="3">
    <source>
        <dbReference type="Proteomes" id="UP000813444"/>
    </source>
</evidence>
<comment type="caution">
    <text evidence="2">The sequence shown here is derived from an EMBL/GenBank/DDBJ whole genome shotgun (WGS) entry which is preliminary data.</text>
</comment>
<protein>
    <submittedName>
        <fullName evidence="2">Uncharacterized protein</fullName>
    </submittedName>
</protein>
<sequence length="455" mass="51715">MSHLQPSRSLKRNAGEPLQKQDDTKRLLRMEWLTQEITQSKPEVLDTFLALCQYISMIFLGDPGSLAAKALLERDSHEWLSRISRCDSSETDKTSLLRCAFEFAGGRADARQIQVSQERSASDNLRTFAKIFGIEAEHSCSPSTVDDDCIRNALLQSEGRTINKDIWRNPDIISKERISLFVPITPLEPRLPAVIVDNIGWGTLQSFKAIRKMPGAKHETKDDMYLFVCFCANSGEVQPAFGQWAMSTDGRNFRQLTIERIRENRKKEMALEVATVISLEMLDTALPDEARLPISRSLLQDYMDAVAHYHPAIQNILYRAAESVCWHPSDQVSEELDPLEAHNKTECIRNEGLPLNFGGSPEPMMDEWVEVEVEEDVDVAVEFVSLHLNVEAEPRERLENHHHEFDPPTNSRNDTWGIVNAYDRRHTPVYHQKGCRTCTEGGGFYGATVPPKERH</sequence>
<evidence type="ECO:0000256" key="1">
    <source>
        <dbReference type="SAM" id="MobiDB-lite"/>
    </source>
</evidence>
<gene>
    <name evidence="2" type="ORF">B0I35DRAFT_447406</name>
</gene>
<dbReference type="EMBL" id="JAGPNK010000042">
    <property type="protein sequence ID" value="KAH7303041.1"/>
    <property type="molecule type" value="Genomic_DNA"/>
</dbReference>
<reference evidence="2" key="1">
    <citation type="journal article" date="2021" name="Nat. Commun.">
        <title>Genetic determinants of endophytism in the Arabidopsis root mycobiome.</title>
        <authorList>
            <person name="Mesny F."/>
            <person name="Miyauchi S."/>
            <person name="Thiergart T."/>
            <person name="Pickel B."/>
            <person name="Atanasova L."/>
            <person name="Karlsson M."/>
            <person name="Huettel B."/>
            <person name="Barry K.W."/>
            <person name="Haridas S."/>
            <person name="Chen C."/>
            <person name="Bauer D."/>
            <person name="Andreopoulos W."/>
            <person name="Pangilinan J."/>
            <person name="LaButti K."/>
            <person name="Riley R."/>
            <person name="Lipzen A."/>
            <person name="Clum A."/>
            <person name="Drula E."/>
            <person name="Henrissat B."/>
            <person name="Kohler A."/>
            <person name="Grigoriev I.V."/>
            <person name="Martin F.M."/>
            <person name="Hacquard S."/>
        </authorList>
    </citation>
    <scope>NUCLEOTIDE SEQUENCE</scope>
    <source>
        <strain evidence="2">MPI-CAGE-CH-0235</strain>
    </source>
</reference>
<accession>A0A8K0WJ47</accession>
<name>A0A8K0WJ47_9HYPO</name>